<accession>A0ABX0SRD6</accession>
<dbReference type="Gene3D" id="3.40.710.10">
    <property type="entry name" value="DD-peptidase/beta-lactamase superfamily"/>
    <property type="match status" value="1"/>
</dbReference>
<dbReference type="InterPro" id="IPR000871">
    <property type="entry name" value="Beta-lactam_class-A"/>
</dbReference>
<dbReference type="PANTHER" id="PTHR35333">
    <property type="entry name" value="BETA-LACTAMASE"/>
    <property type="match status" value="1"/>
</dbReference>
<name>A0ABX0SRD6_9PSEU</name>
<sequence>MRRRTATRVVLPAAVFAAVTALILTIGHPPRASLASTVAPVTATHSAVPLVDAAIATQVQERVRSALPAAQVAVEVFDRRTGTVLTQLNADWQFASMSVVKLLIALDVLRAGHWQVPDVHTQAQLTRMISASDDAIASAYWVQQGGGALVTRMAHLLGLHGTQPPDRPGQWGSTWITAEDVVTVYRYIEESLPRPARDLLYRAMYHAPAAAADGTDQYFGIPDALPGTTWAIKQGWGTSEGRAFYHTTGLLGADARHVVVVLSSAPVKSFHALPPALTAGTAALRPLLS</sequence>
<dbReference type="SUPFAM" id="SSF56601">
    <property type="entry name" value="beta-lactamase/transpeptidase-like"/>
    <property type="match status" value="1"/>
</dbReference>
<evidence type="ECO:0000313" key="1">
    <source>
        <dbReference type="EMBL" id="NIH79526.1"/>
    </source>
</evidence>
<gene>
    <name evidence="1" type="ORF">FHX46_002056</name>
</gene>
<proteinExistence type="predicted"/>
<evidence type="ECO:0008006" key="3">
    <source>
        <dbReference type="Google" id="ProtNLM"/>
    </source>
</evidence>
<protein>
    <recommendedName>
        <fullName evidence="3">Beta-lactamase class A</fullName>
    </recommendedName>
</protein>
<organism evidence="1 2">
    <name type="scientific">Amycolatopsis viridis</name>
    <dbReference type="NCBI Taxonomy" id="185678"/>
    <lineage>
        <taxon>Bacteria</taxon>
        <taxon>Bacillati</taxon>
        <taxon>Actinomycetota</taxon>
        <taxon>Actinomycetes</taxon>
        <taxon>Pseudonocardiales</taxon>
        <taxon>Pseudonocardiaceae</taxon>
        <taxon>Amycolatopsis</taxon>
    </lineage>
</organism>
<dbReference type="Proteomes" id="UP000754495">
    <property type="component" value="Unassembled WGS sequence"/>
</dbReference>
<dbReference type="EMBL" id="JAANOU010000001">
    <property type="protein sequence ID" value="NIH79526.1"/>
    <property type="molecule type" value="Genomic_DNA"/>
</dbReference>
<keyword evidence="2" id="KW-1185">Reference proteome</keyword>
<dbReference type="PANTHER" id="PTHR35333:SF3">
    <property type="entry name" value="BETA-LACTAMASE-TYPE TRANSPEPTIDASE FOLD CONTAINING PROTEIN"/>
    <property type="match status" value="1"/>
</dbReference>
<comment type="caution">
    <text evidence="1">The sequence shown here is derived from an EMBL/GenBank/DDBJ whole genome shotgun (WGS) entry which is preliminary data.</text>
</comment>
<evidence type="ECO:0000313" key="2">
    <source>
        <dbReference type="Proteomes" id="UP000754495"/>
    </source>
</evidence>
<reference evidence="1 2" key="1">
    <citation type="submission" date="2020-03" db="EMBL/GenBank/DDBJ databases">
        <title>Sequencing the genomes of 1000 actinobacteria strains.</title>
        <authorList>
            <person name="Klenk H.-P."/>
        </authorList>
    </citation>
    <scope>NUCLEOTIDE SEQUENCE [LARGE SCALE GENOMIC DNA]</scope>
    <source>
        <strain evidence="1 2">DSM 45668</strain>
    </source>
</reference>
<dbReference type="RefSeq" id="WP_208400089.1">
    <property type="nucleotide sequence ID" value="NZ_JAANOU010000001.1"/>
</dbReference>
<dbReference type="InterPro" id="IPR012338">
    <property type="entry name" value="Beta-lactam/transpept-like"/>
</dbReference>